<proteinExistence type="predicted"/>
<protein>
    <submittedName>
        <fullName evidence="2">Uncharacterized protein</fullName>
    </submittedName>
</protein>
<keyword evidence="1" id="KW-1133">Transmembrane helix</keyword>
<feature type="transmembrane region" description="Helical" evidence="1">
    <location>
        <begin position="49"/>
        <end position="76"/>
    </location>
</feature>
<keyword evidence="3" id="KW-1185">Reference proteome</keyword>
<evidence type="ECO:0000256" key="1">
    <source>
        <dbReference type="SAM" id="Phobius"/>
    </source>
</evidence>
<dbReference type="Proteomes" id="UP000053815">
    <property type="component" value="Unassembled WGS sequence"/>
</dbReference>
<gene>
    <name evidence="2" type="ORF">MAM1_1142d11478</name>
</gene>
<organism evidence="2">
    <name type="scientific">Mucor ambiguus</name>
    <dbReference type="NCBI Taxonomy" id="91626"/>
    <lineage>
        <taxon>Eukaryota</taxon>
        <taxon>Fungi</taxon>
        <taxon>Fungi incertae sedis</taxon>
        <taxon>Mucoromycota</taxon>
        <taxon>Mucoromycotina</taxon>
        <taxon>Mucoromycetes</taxon>
        <taxon>Mucorales</taxon>
        <taxon>Mucorineae</taxon>
        <taxon>Mucoraceae</taxon>
        <taxon>Mucor</taxon>
    </lineage>
</organism>
<accession>A0A0C9LZC6</accession>
<evidence type="ECO:0000313" key="3">
    <source>
        <dbReference type="Proteomes" id="UP000053815"/>
    </source>
</evidence>
<name>A0A0C9LZC6_9FUNG</name>
<keyword evidence="1" id="KW-0472">Membrane</keyword>
<evidence type="ECO:0000313" key="2">
    <source>
        <dbReference type="EMBL" id="GAN11860.1"/>
    </source>
</evidence>
<dbReference type="AlphaFoldDB" id="A0A0C9LZC6"/>
<sequence>MMLSLGARYCCCNCCSLAVLAMPSLGNLVLASAICCRLFAVLVPSTTAAAFHLLSLSRWCTLFLVFASAAAVAHLLS</sequence>
<dbReference type="EMBL" id="DF837431">
    <property type="protein sequence ID" value="GAN11860.1"/>
    <property type="molecule type" value="Genomic_DNA"/>
</dbReference>
<reference evidence="2" key="1">
    <citation type="submission" date="2014-09" db="EMBL/GenBank/DDBJ databases">
        <title>Draft genome sequence of an oleaginous Mucoromycotina fungus Mucor ambiguus NBRC6742.</title>
        <authorList>
            <person name="Takeda I."/>
            <person name="Yamane N."/>
            <person name="Morita T."/>
            <person name="Tamano K."/>
            <person name="Machida M."/>
            <person name="Baker S."/>
            <person name="Koike H."/>
        </authorList>
    </citation>
    <scope>NUCLEOTIDE SEQUENCE</scope>
    <source>
        <strain evidence="2">NBRC 6742</strain>
    </source>
</reference>
<keyword evidence="1" id="KW-0812">Transmembrane</keyword>